<dbReference type="AlphaFoldDB" id="A0A8H7QJP6"/>
<reference evidence="1" key="1">
    <citation type="submission" date="2020-12" db="EMBL/GenBank/DDBJ databases">
        <title>Metabolic potential, ecology and presence of endohyphal bacteria is reflected in genomic diversity of Mucoromycotina.</title>
        <authorList>
            <person name="Muszewska A."/>
            <person name="Okrasinska A."/>
            <person name="Steczkiewicz K."/>
            <person name="Drgas O."/>
            <person name="Orlowska M."/>
            <person name="Perlinska-Lenart U."/>
            <person name="Aleksandrzak-Piekarczyk T."/>
            <person name="Szatraj K."/>
            <person name="Zielenkiewicz U."/>
            <person name="Pilsyk S."/>
            <person name="Malc E."/>
            <person name="Mieczkowski P."/>
            <person name="Kruszewska J.S."/>
            <person name="Biernat P."/>
            <person name="Pawlowska J."/>
        </authorList>
    </citation>
    <scope>NUCLEOTIDE SEQUENCE</scope>
    <source>
        <strain evidence="1">WA0000017839</strain>
    </source>
</reference>
<comment type="caution">
    <text evidence="1">The sequence shown here is derived from an EMBL/GenBank/DDBJ whole genome shotgun (WGS) entry which is preliminary data.</text>
</comment>
<dbReference type="OrthoDB" id="2286764at2759"/>
<dbReference type="Proteomes" id="UP000603453">
    <property type="component" value="Unassembled WGS sequence"/>
</dbReference>
<evidence type="ECO:0000313" key="1">
    <source>
        <dbReference type="EMBL" id="KAG2192838.1"/>
    </source>
</evidence>
<keyword evidence="2" id="KW-1185">Reference proteome</keyword>
<name>A0A8H7QJP6_9FUNG</name>
<gene>
    <name evidence="1" type="ORF">INT47_012367</name>
</gene>
<accession>A0A8H7QJP6</accession>
<proteinExistence type="predicted"/>
<dbReference type="EMBL" id="JAEPRD010000265">
    <property type="protein sequence ID" value="KAG2192838.1"/>
    <property type="molecule type" value="Genomic_DNA"/>
</dbReference>
<protein>
    <submittedName>
        <fullName evidence="1">Uncharacterized protein</fullName>
    </submittedName>
</protein>
<organism evidence="1 2">
    <name type="scientific">Mucor saturninus</name>
    <dbReference type="NCBI Taxonomy" id="64648"/>
    <lineage>
        <taxon>Eukaryota</taxon>
        <taxon>Fungi</taxon>
        <taxon>Fungi incertae sedis</taxon>
        <taxon>Mucoromycota</taxon>
        <taxon>Mucoromycotina</taxon>
        <taxon>Mucoromycetes</taxon>
        <taxon>Mucorales</taxon>
        <taxon>Mucorineae</taxon>
        <taxon>Mucoraceae</taxon>
        <taxon>Mucor</taxon>
    </lineage>
</organism>
<evidence type="ECO:0000313" key="2">
    <source>
        <dbReference type="Proteomes" id="UP000603453"/>
    </source>
</evidence>
<sequence>MLFKRSPSIPSGNNTLVYVKMTLLRIPDQETFLADLKRLLRYYGAVYQVKEYTCGKYFEGEMSVILDISAGYIDASGSKFHVAGHVRSKCPELAKPKSLSRHGNGCMAKFCKKKNATPSVVPVFADASSAQSNPVIEQVVSDSDTDISEASASSNFAPVGFAASKYATTVETVSMELDSKNDDYTAATSMAGSFRDVVGSASKSQSHKRSVLGKLLIPNKNNHVIPNLVVRTPSTIRGHKLFTKTKVTKCCDRTYIQI</sequence>